<evidence type="ECO:0000313" key="1">
    <source>
        <dbReference type="EMBL" id="SHI04473.1"/>
    </source>
</evidence>
<evidence type="ECO:0000313" key="2">
    <source>
        <dbReference type="Proteomes" id="UP000184447"/>
    </source>
</evidence>
<dbReference type="InterPro" id="IPR027417">
    <property type="entry name" value="P-loop_NTPase"/>
</dbReference>
<gene>
    <name evidence="1" type="ORF">SAMN02745207_04008</name>
</gene>
<dbReference type="EMBL" id="FQXM01000040">
    <property type="protein sequence ID" value="SHI04473.1"/>
    <property type="molecule type" value="Genomic_DNA"/>
</dbReference>
<dbReference type="OrthoDB" id="856045at2"/>
<keyword evidence="2" id="KW-1185">Reference proteome</keyword>
<dbReference type="AlphaFoldDB" id="A0A1M5XYW9"/>
<proteinExistence type="predicted"/>
<sequence>MNDIVKTIDTNNYSINIKNDYMNPQKINAYYPTFRNLKLLEKFLTMIYKGEGGSILLSGAYGTGKSYFTSVLMNILDKDYSTKNYTDFLKKSNKIYDVNKILHKFEKKKYFIVFIEDNVSEFSKGLLLGINQSAKKTKINLNLSTQYEIIEQKLAAWKKDYASTYEEFINKIKEKGIEEKFFTYLQERDNNAVKIFSLIYSELFSGEKFAPLEKVMKMQELLIEVEESVKEAGYDGVIYLFDEFGRYLETNINNIDVKEIQDMAEHCNEKNESTLMLITHKDIFQYGTKLDRKAEKDEWEKVSGRFLKEHLIYEKVNILEILQNILQKENYLEYRENNIRQFETKEKLLEKLKIINDTAYNITEKFYPMDYIAVNVLPDLSQKLAQNERTLFSFICGNEENSLKNRNEQFITLPEIYDFFEENLRLLAHDSNEYKIYINSKNVLSKIKDNEPEKIKFIKSIAIIYIYNKFAEIEPTPEVMKYIMGKTDILKIETELKDKNLINYRRHLNHYKIIEDIDVNVDKEVSDYIEKNLSNFDPVETLEKNLKQEIYYPLKYNDENKINRYFGQYYIDVSDISRLSKLDNIYEDGKILYITNIENNENYLQIVNKLKEKDYIVIFNKSGKKLNIMDNLKELEAINSMILLYERYSKEGILKQEIESYKKEIKDVISKKIEKYFEQTIDFLQETDRYLSEKYYKYFPINYELINKHNLSFPMKKARVDILNRILNKENLGDEYFSDTKAESSVARILMKNERLYVNEQLSIKKSTYAELIEEIIDSIKHEKVSLKNLYENYCSNKGVYGIRKGIFTFILGVIIVDNYEEISITYSGTKNEADTDLLLLNLIEKNPEKFDIAYYSISKTEVSYMKELENIFNPYISKKEEKIYNRVLAGIKNYVLSLPRFMTGIYLKNYKGLDKVLRGIFSINSGREFLLKDIPRAYKEENYKLLCQKIYYDITSFENNKKEFVNLLVVETVELLGYKGYSLRKAIDEIKKRNMNNDIVNLLITIEDKDESEILSLLTERIKGYNYENWRNEKDISDYKELLQKELQVLPREINTGKKEVIKIIVNGKERVIPMLGNETMLGKMLQSKIESTLKNMGTSVSEIEKKRILAKILLEI</sequence>
<dbReference type="RefSeq" id="WP_073340815.1">
    <property type="nucleotide sequence ID" value="NZ_FQXM01000040.1"/>
</dbReference>
<protein>
    <submittedName>
        <fullName evidence="1">Uncharacterized protein</fullName>
    </submittedName>
</protein>
<dbReference type="Proteomes" id="UP000184447">
    <property type="component" value="Unassembled WGS sequence"/>
</dbReference>
<name>A0A1M5XYW9_9CLOT</name>
<dbReference type="STRING" id="1121316.SAMN02745207_04008"/>
<dbReference type="SUPFAM" id="SSF52540">
    <property type="entry name" value="P-loop containing nucleoside triphosphate hydrolases"/>
    <property type="match status" value="1"/>
</dbReference>
<reference evidence="1 2" key="1">
    <citation type="submission" date="2016-11" db="EMBL/GenBank/DDBJ databases">
        <authorList>
            <person name="Jaros S."/>
            <person name="Januszkiewicz K."/>
            <person name="Wedrychowicz H."/>
        </authorList>
    </citation>
    <scope>NUCLEOTIDE SEQUENCE [LARGE SCALE GENOMIC DNA]</scope>
    <source>
        <strain evidence="1 2">DSM 8605</strain>
    </source>
</reference>
<organism evidence="1 2">
    <name type="scientific">Clostridium grantii DSM 8605</name>
    <dbReference type="NCBI Taxonomy" id="1121316"/>
    <lineage>
        <taxon>Bacteria</taxon>
        <taxon>Bacillati</taxon>
        <taxon>Bacillota</taxon>
        <taxon>Clostridia</taxon>
        <taxon>Eubacteriales</taxon>
        <taxon>Clostridiaceae</taxon>
        <taxon>Clostridium</taxon>
    </lineage>
</organism>
<accession>A0A1M5XYW9</accession>